<dbReference type="SMART" id="SM00881">
    <property type="entry name" value="CoA_binding"/>
    <property type="match status" value="1"/>
</dbReference>
<dbReference type="SUPFAM" id="SSF51735">
    <property type="entry name" value="NAD(P)-binding Rossmann-fold domains"/>
    <property type="match status" value="1"/>
</dbReference>
<dbReference type="PANTHER" id="PTHR33303">
    <property type="entry name" value="CYTOPLASMIC PROTEIN-RELATED"/>
    <property type="match status" value="1"/>
</dbReference>
<evidence type="ECO:0000259" key="1">
    <source>
        <dbReference type="SMART" id="SM00881"/>
    </source>
</evidence>
<protein>
    <submittedName>
        <fullName evidence="2">CoA-binding protein</fullName>
    </submittedName>
</protein>
<dbReference type="Gene3D" id="3.40.50.720">
    <property type="entry name" value="NAD(P)-binding Rossmann-like Domain"/>
    <property type="match status" value="1"/>
</dbReference>
<dbReference type="EMBL" id="JAUYVH010000001">
    <property type="protein sequence ID" value="MDQ9169504.1"/>
    <property type="molecule type" value="Genomic_DNA"/>
</dbReference>
<proteinExistence type="predicted"/>
<name>A0ABU1BN04_9BURK</name>
<comment type="caution">
    <text evidence="2">The sequence shown here is derived from an EMBL/GenBank/DDBJ whole genome shotgun (WGS) entry which is preliminary data.</text>
</comment>
<dbReference type="PANTHER" id="PTHR33303:SF2">
    <property type="entry name" value="COA-BINDING DOMAIN-CONTAINING PROTEIN"/>
    <property type="match status" value="1"/>
</dbReference>
<sequence>MSSIPELLSRYRTIAVVGLSASPERPSHGVAKYLQAHGYRIVPVNPSYTGTLILGEPCFPTLAEASEALQASGEKIEIVDCFRKATEVAPIVRDAIAIGAKCVWMQLGVVNEQAAAAARNAGLEVVMDRCIKIEHQATPQRPEK</sequence>
<gene>
    <name evidence="2" type="ORF">Q8A64_03660</name>
</gene>
<dbReference type="InterPro" id="IPR003781">
    <property type="entry name" value="CoA-bd"/>
</dbReference>
<feature type="domain" description="CoA-binding" evidence="1">
    <location>
        <begin position="7"/>
        <end position="109"/>
    </location>
</feature>
<evidence type="ECO:0000313" key="3">
    <source>
        <dbReference type="Proteomes" id="UP001225596"/>
    </source>
</evidence>
<keyword evidence="3" id="KW-1185">Reference proteome</keyword>
<reference evidence="2 3" key="1">
    <citation type="submission" date="2023-08" db="EMBL/GenBank/DDBJ databases">
        <title>Oxalobacteraceae gen .nov., isolated from river sludge outside the plant.</title>
        <authorList>
            <person name="Zhao S.Y."/>
        </authorList>
    </citation>
    <scope>NUCLEOTIDE SEQUENCE [LARGE SCALE GENOMIC DNA]</scope>
    <source>
        <strain evidence="2 3">R-40</strain>
    </source>
</reference>
<accession>A0ABU1BN04</accession>
<dbReference type="Pfam" id="PF13380">
    <property type="entry name" value="CoA_binding_2"/>
    <property type="match status" value="1"/>
</dbReference>
<dbReference type="Proteomes" id="UP001225596">
    <property type="component" value="Unassembled WGS sequence"/>
</dbReference>
<organism evidence="2 3">
    <name type="scientific">Keguizhuia sedimenti</name>
    <dbReference type="NCBI Taxonomy" id="3064264"/>
    <lineage>
        <taxon>Bacteria</taxon>
        <taxon>Pseudomonadati</taxon>
        <taxon>Pseudomonadota</taxon>
        <taxon>Betaproteobacteria</taxon>
        <taxon>Burkholderiales</taxon>
        <taxon>Oxalobacteraceae</taxon>
        <taxon>Keguizhuia</taxon>
    </lineage>
</organism>
<evidence type="ECO:0000313" key="2">
    <source>
        <dbReference type="EMBL" id="MDQ9169504.1"/>
    </source>
</evidence>
<dbReference type="InterPro" id="IPR036291">
    <property type="entry name" value="NAD(P)-bd_dom_sf"/>
</dbReference>
<dbReference type="RefSeq" id="WP_338435407.1">
    <property type="nucleotide sequence ID" value="NZ_JAUYVH010000001.1"/>
</dbReference>